<dbReference type="AlphaFoldDB" id="A0A072N0Z6"/>
<evidence type="ECO:0000313" key="1">
    <source>
        <dbReference type="EMBL" id="KEF31359.1"/>
    </source>
</evidence>
<keyword evidence="2" id="KW-1185">Reference proteome</keyword>
<dbReference type="PROSITE" id="PS51257">
    <property type="entry name" value="PROKAR_LIPOPROTEIN"/>
    <property type="match status" value="1"/>
</dbReference>
<dbReference type="RefSeq" id="WP_036130224.1">
    <property type="nucleotide sequence ID" value="NZ_ANIE01000005.1"/>
</dbReference>
<sequence>MNYRYLIAIAAAAALSGCQTSTYMSSAATDGDGVTCSEIYQAFDAYDSDRQSASALADLSRLISPTAGSYADMGVNQASKYYEQIKASANLALAVRGCEPVN</sequence>
<proteinExistence type="predicted"/>
<dbReference type="STRING" id="1137280.D777_01708"/>
<evidence type="ECO:0008006" key="3">
    <source>
        <dbReference type="Google" id="ProtNLM"/>
    </source>
</evidence>
<dbReference type="Proteomes" id="UP000035057">
    <property type="component" value="Unassembled WGS sequence"/>
</dbReference>
<name>A0A072N0Z6_9GAMM</name>
<comment type="caution">
    <text evidence="1">The sequence shown here is derived from an EMBL/GenBank/DDBJ whole genome shotgun (WGS) entry which is preliminary data.</text>
</comment>
<dbReference type="PATRIC" id="fig|1137280.3.peg.1523"/>
<organism evidence="1 2">
    <name type="scientific">Marinobacter nitratireducens</name>
    <dbReference type="NCBI Taxonomy" id="1137280"/>
    <lineage>
        <taxon>Bacteria</taxon>
        <taxon>Pseudomonadati</taxon>
        <taxon>Pseudomonadota</taxon>
        <taxon>Gammaproteobacteria</taxon>
        <taxon>Pseudomonadales</taxon>
        <taxon>Marinobacteraceae</taxon>
        <taxon>Marinobacter</taxon>
    </lineage>
</organism>
<reference evidence="1 2" key="1">
    <citation type="submission" date="2012-12" db="EMBL/GenBank/DDBJ databases">
        <title>Genome assembly of Marinobacter sp. AK21.</title>
        <authorList>
            <person name="Khatri I."/>
            <person name="Kumar R."/>
            <person name="Vaidya B."/>
            <person name="Subramanian S."/>
            <person name="Pinnaka A."/>
        </authorList>
    </citation>
    <scope>NUCLEOTIDE SEQUENCE [LARGE SCALE GENOMIC DNA]</scope>
    <source>
        <strain evidence="1 2">AK21</strain>
    </source>
</reference>
<evidence type="ECO:0000313" key="2">
    <source>
        <dbReference type="Proteomes" id="UP000035057"/>
    </source>
</evidence>
<accession>A0A072N0Z6</accession>
<gene>
    <name evidence="1" type="ORF">D777_01708</name>
</gene>
<protein>
    <recommendedName>
        <fullName evidence="3">Lipoprotein</fullName>
    </recommendedName>
</protein>
<dbReference type="EMBL" id="ANIE01000005">
    <property type="protein sequence ID" value="KEF31359.1"/>
    <property type="molecule type" value="Genomic_DNA"/>
</dbReference>